<dbReference type="AlphaFoldDB" id="A0A9W9NUY6"/>
<sequence>MGNKKHEKPKPLAGDFLDKLPTEKRLASDFYSAADCEDAIHGRRIPKNFGRRVLQLCVIRGIRHYYGFAQDMERLMPELTPVLDAKSSHEVVLEFIRALNARHIMSGVIPALSSPEETPYCIWHPDVPSKDTLRALVKKYPQMIYNAARACAIGGYLDLYKELDPLPEVHVAEEAGYAAAGGGPGQPRKPGDL</sequence>
<organism evidence="1 2">
    <name type="scientific">Penicillium chermesinum</name>
    <dbReference type="NCBI Taxonomy" id="63820"/>
    <lineage>
        <taxon>Eukaryota</taxon>
        <taxon>Fungi</taxon>
        <taxon>Dikarya</taxon>
        <taxon>Ascomycota</taxon>
        <taxon>Pezizomycotina</taxon>
        <taxon>Eurotiomycetes</taxon>
        <taxon>Eurotiomycetidae</taxon>
        <taxon>Eurotiales</taxon>
        <taxon>Aspergillaceae</taxon>
        <taxon>Penicillium</taxon>
    </lineage>
</organism>
<evidence type="ECO:0000313" key="2">
    <source>
        <dbReference type="Proteomes" id="UP001150941"/>
    </source>
</evidence>
<gene>
    <name evidence="1" type="ORF">N7468_007747</name>
</gene>
<accession>A0A9W9NUY6</accession>
<reference evidence="1" key="1">
    <citation type="submission" date="2022-11" db="EMBL/GenBank/DDBJ databases">
        <authorList>
            <person name="Petersen C."/>
        </authorList>
    </citation>
    <scope>NUCLEOTIDE SEQUENCE</scope>
    <source>
        <strain evidence="1">IBT 19713</strain>
    </source>
</reference>
<reference evidence="1" key="2">
    <citation type="journal article" date="2023" name="IMA Fungus">
        <title>Comparative genomic study of the Penicillium genus elucidates a diverse pangenome and 15 lateral gene transfer events.</title>
        <authorList>
            <person name="Petersen C."/>
            <person name="Sorensen T."/>
            <person name="Nielsen M.R."/>
            <person name="Sondergaard T.E."/>
            <person name="Sorensen J.L."/>
            <person name="Fitzpatrick D.A."/>
            <person name="Frisvad J.C."/>
            <person name="Nielsen K.L."/>
        </authorList>
    </citation>
    <scope>NUCLEOTIDE SEQUENCE</scope>
    <source>
        <strain evidence="1">IBT 19713</strain>
    </source>
</reference>
<comment type="caution">
    <text evidence="1">The sequence shown here is derived from an EMBL/GenBank/DDBJ whole genome shotgun (WGS) entry which is preliminary data.</text>
</comment>
<dbReference type="GeneID" id="83204346"/>
<keyword evidence="2" id="KW-1185">Reference proteome</keyword>
<name>A0A9W9NUY6_9EURO</name>
<dbReference type="Proteomes" id="UP001150941">
    <property type="component" value="Unassembled WGS sequence"/>
</dbReference>
<dbReference type="EMBL" id="JAPQKS010000005">
    <property type="protein sequence ID" value="KAJ5226522.1"/>
    <property type="molecule type" value="Genomic_DNA"/>
</dbReference>
<dbReference type="RefSeq" id="XP_058329933.1">
    <property type="nucleotide sequence ID" value="XM_058477043.1"/>
</dbReference>
<proteinExistence type="predicted"/>
<protein>
    <submittedName>
        <fullName evidence="1">Uncharacterized protein</fullName>
    </submittedName>
</protein>
<dbReference type="OrthoDB" id="4360026at2759"/>
<evidence type="ECO:0000313" key="1">
    <source>
        <dbReference type="EMBL" id="KAJ5226522.1"/>
    </source>
</evidence>